<reference evidence="4 5" key="1">
    <citation type="submission" date="2022-06" db="EMBL/GenBank/DDBJ databases">
        <title>Genomic Encyclopedia of Archaeal and Bacterial Type Strains, Phase II (KMG-II): from individual species to whole genera.</title>
        <authorList>
            <person name="Goeker M."/>
        </authorList>
    </citation>
    <scope>NUCLEOTIDE SEQUENCE [LARGE SCALE GENOMIC DNA]</scope>
    <source>
        <strain evidence="4 5">DSM 45037</strain>
    </source>
</reference>
<keyword evidence="5" id="KW-1185">Reference proteome</keyword>
<evidence type="ECO:0000313" key="5">
    <source>
        <dbReference type="Proteomes" id="UP001205740"/>
    </source>
</evidence>
<dbReference type="Gene3D" id="4.10.320.10">
    <property type="entry name" value="E3-binding domain"/>
    <property type="match status" value="1"/>
</dbReference>
<feature type="domain" description="Lsr2 dimerization" evidence="2">
    <location>
        <begin position="1"/>
        <end position="66"/>
    </location>
</feature>
<feature type="domain" description="Lsr2 DNA-binding" evidence="3">
    <location>
        <begin position="83"/>
        <end position="117"/>
    </location>
</feature>
<dbReference type="InterPro" id="IPR042261">
    <property type="entry name" value="Lsr2-like_dimerization"/>
</dbReference>
<evidence type="ECO:0000256" key="1">
    <source>
        <dbReference type="ARBA" id="ARBA00023125"/>
    </source>
</evidence>
<dbReference type="InterPro" id="IPR024412">
    <property type="entry name" value="Lsr2_dim_dom"/>
</dbReference>
<organism evidence="4 5">
    <name type="scientific">Williamsia serinedens</name>
    <dbReference type="NCBI Taxonomy" id="391736"/>
    <lineage>
        <taxon>Bacteria</taxon>
        <taxon>Bacillati</taxon>
        <taxon>Actinomycetota</taxon>
        <taxon>Actinomycetes</taxon>
        <taxon>Mycobacteriales</taxon>
        <taxon>Nocardiaceae</taxon>
        <taxon>Williamsia</taxon>
    </lineage>
</organism>
<gene>
    <name evidence="4" type="ORF">LX12_004243</name>
</gene>
<dbReference type="InterPro" id="IPR036625">
    <property type="entry name" value="E3-bd_dom_sf"/>
</dbReference>
<comment type="caution">
    <text evidence="4">The sequence shown here is derived from an EMBL/GenBank/DDBJ whole genome shotgun (WGS) entry which is preliminary data.</text>
</comment>
<name>A0ABT1H8S9_9NOCA</name>
<dbReference type="InterPro" id="IPR055370">
    <property type="entry name" value="Lsr2_DNA-bd"/>
</dbReference>
<dbReference type="Proteomes" id="UP001205740">
    <property type="component" value="Unassembled WGS sequence"/>
</dbReference>
<dbReference type="Pfam" id="PF11774">
    <property type="entry name" value="Lsr2"/>
    <property type="match status" value="1"/>
</dbReference>
<evidence type="ECO:0000259" key="3">
    <source>
        <dbReference type="Pfam" id="PF23359"/>
    </source>
</evidence>
<sequence length="122" mass="13155">MAQTVNTIYVDDLDGTEIAADQATTVAWSWRGVDYEFDTSADRLAGLESGDRAITVAQLLAASRRVSGRRAAVRPVGGSRPGNADAAEIRSWARDNGIQVPDRGRIPAPIRASYLAARNRSR</sequence>
<proteinExistence type="predicted"/>
<keyword evidence="1" id="KW-0238">DNA-binding</keyword>
<evidence type="ECO:0000313" key="4">
    <source>
        <dbReference type="EMBL" id="MCP2163030.1"/>
    </source>
</evidence>
<dbReference type="Gene3D" id="3.30.60.230">
    <property type="entry name" value="Lsr2, dimerization domain"/>
    <property type="match status" value="1"/>
</dbReference>
<dbReference type="RefSeq" id="WP_253656601.1">
    <property type="nucleotide sequence ID" value="NZ_BAAAOE010000002.1"/>
</dbReference>
<dbReference type="Pfam" id="PF23359">
    <property type="entry name" value="Lsr2_DNA-bd"/>
    <property type="match status" value="1"/>
</dbReference>
<accession>A0ABT1H8S9</accession>
<dbReference type="EMBL" id="JAMTCG010000011">
    <property type="protein sequence ID" value="MCP2163030.1"/>
    <property type="molecule type" value="Genomic_DNA"/>
</dbReference>
<protein>
    <submittedName>
        <fullName evidence="4">Lsr2 protein</fullName>
    </submittedName>
</protein>
<evidence type="ECO:0000259" key="2">
    <source>
        <dbReference type="Pfam" id="PF11774"/>
    </source>
</evidence>